<gene>
    <name evidence="1" type="ORF">PGLA2088_LOCUS38996</name>
</gene>
<name>A0A813L2I7_POLGL</name>
<protein>
    <submittedName>
        <fullName evidence="1">Uncharacterized protein</fullName>
    </submittedName>
</protein>
<dbReference type="AlphaFoldDB" id="A0A813L2I7"/>
<proteinExistence type="predicted"/>
<accession>A0A813L2I7</accession>
<comment type="caution">
    <text evidence="1">The sequence shown here is derived from an EMBL/GenBank/DDBJ whole genome shotgun (WGS) entry which is preliminary data.</text>
</comment>
<organism evidence="1 2">
    <name type="scientific">Polarella glacialis</name>
    <name type="common">Dinoflagellate</name>
    <dbReference type="NCBI Taxonomy" id="89957"/>
    <lineage>
        <taxon>Eukaryota</taxon>
        <taxon>Sar</taxon>
        <taxon>Alveolata</taxon>
        <taxon>Dinophyceae</taxon>
        <taxon>Suessiales</taxon>
        <taxon>Suessiaceae</taxon>
        <taxon>Polarella</taxon>
    </lineage>
</organism>
<evidence type="ECO:0000313" key="1">
    <source>
        <dbReference type="EMBL" id="CAE8716293.1"/>
    </source>
</evidence>
<evidence type="ECO:0000313" key="2">
    <source>
        <dbReference type="Proteomes" id="UP000626109"/>
    </source>
</evidence>
<sequence length="115" mass="13064">MQLATRACEPARASIELQQAFAHFNLHGGRRLEYVNLREPPLSCSKHRRRPSEQRLLNTLRQLVPCEWLETAELAQPSGASERPQLATMACAFLGFEVTRWCVKSVRAQSCSGRR</sequence>
<dbReference type="EMBL" id="CAJNNW010032940">
    <property type="protein sequence ID" value="CAE8716293.1"/>
    <property type="molecule type" value="Genomic_DNA"/>
</dbReference>
<reference evidence="1" key="1">
    <citation type="submission" date="2021-02" db="EMBL/GenBank/DDBJ databases">
        <authorList>
            <person name="Dougan E. K."/>
            <person name="Rhodes N."/>
            <person name="Thang M."/>
            <person name="Chan C."/>
        </authorList>
    </citation>
    <scope>NUCLEOTIDE SEQUENCE</scope>
</reference>
<dbReference type="Proteomes" id="UP000626109">
    <property type="component" value="Unassembled WGS sequence"/>
</dbReference>